<proteinExistence type="predicted"/>
<protein>
    <submittedName>
        <fullName evidence="1">Uncharacterized protein</fullName>
    </submittedName>
</protein>
<sequence length="70" mass="7757">MTKRVKFVLNRKNFREQILKGYGAEVISDGLGDEAEIDVTPSGERARGRIYGRMSDEAQNGTLSRKLGGL</sequence>
<evidence type="ECO:0000313" key="2">
    <source>
        <dbReference type="Proteomes" id="UP000831786"/>
    </source>
</evidence>
<dbReference type="RefSeq" id="WP_244727912.1">
    <property type="nucleotide sequence ID" value="NZ_CP095045.1"/>
</dbReference>
<accession>A0ABY4FLS3</accession>
<gene>
    <name evidence="1" type="ORF">MUN78_16560</name>
</gene>
<dbReference type="Proteomes" id="UP000831786">
    <property type="component" value="Chromosome"/>
</dbReference>
<dbReference type="EMBL" id="CP095045">
    <property type="protein sequence ID" value="UOQ57243.1"/>
    <property type="molecule type" value="Genomic_DNA"/>
</dbReference>
<keyword evidence="2" id="KW-1185">Reference proteome</keyword>
<name>A0ABY4FLS3_9MICO</name>
<organism evidence="1 2">
    <name type="scientific">Leucobacter allii</name>
    <dbReference type="NCBI Taxonomy" id="2932247"/>
    <lineage>
        <taxon>Bacteria</taxon>
        <taxon>Bacillati</taxon>
        <taxon>Actinomycetota</taxon>
        <taxon>Actinomycetes</taxon>
        <taxon>Micrococcales</taxon>
        <taxon>Microbacteriaceae</taxon>
        <taxon>Leucobacter</taxon>
    </lineage>
</organism>
<evidence type="ECO:0000313" key="1">
    <source>
        <dbReference type="EMBL" id="UOQ57243.1"/>
    </source>
</evidence>
<reference evidence="1 2" key="1">
    <citation type="submission" date="2022-04" db="EMBL/GenBank/DDBJ databases">
        <title>Leucobacter sp. isolated from rhizosphere of garlic.</title>
        <authorList>
            <person name="Won M."/>
            <person name="Lee C.-M."/>
            <person name="Woen H.-Y."/>
            <person name="Kwon S.-W."/>
        </authorList>
    </citation>
    <scope>NUCLEOTIDE SEQUENCE [LARGE SCALE GENOMIC DNA]</scope>
    <source>
        <strain evidence="1 2">H21R-40</strain>
    </source>
</reference>